<organism evidence="2 3">
    <name type="scientific">Metarhizium rileyi (strain RCEF 4871)</name>
    <name type="common">Nomuraea rileyi</name>
    <dbReference type="NCBI Taxonomy" id="1649241"/>
    <lineage>
        <taxon>Eukaryota</taxon>
        <taxon>Fungi</taxon>
        <taxon>Dikarya</taxon>
        <taxon>Ascomycota</taxon>
        <taxon>Pezizomycotina</taxon>
        <taxon>Sordariomycetes</taxon>
        <taxon>Hypocreomycetidae</taxon>
        <taxon>Hypocreales</taxon>
        <taxon>Clavicipitaceae</taxon>
        <taxon>Metarhizium</taxon>
    </lineage>
</organism>
<dbReference type="InterPro" id="IPR000836">
    <property type="entry name" value="PRTase_dom"/>
</dbReference>
<name>A0A162JK98_METRR</name>
<dbReference type="SUPFAM" id="SSF53271">
    <property type="entry name" value="PRTase-like"/>
    <property type="match status" value="1"/>
</dbReference>
<feature type="domain" description="Phosphoribosyltransferase" evidence="1">
    <location>
        <begin position="456"/>
        <end position="611"/>
    </location>
</feature>
<evidence type="ECO:0000313" key="3">
    <source>
        <dbReference type="Proteomes" id="UP000243498"/>
    </source>
</evidence>
<comment type="caution">
    <text evidence="2">The sequence shown here is derived from an EMBL/GenBank/DDBJ whole genome shotgun (WGS) entry which is preliminary data.</text>
</comment>
<gene>
    <name evidence="2" type="ORF">NOR_03297</name>
</gene>
<dbReference type="CDD" id="cd06223">
    <property type="entry name" value="PRTases_typeI"/>
    <property type="match status" value="1"/>
</dbReference>
<dbReference type="Gene3D" id="3.40.50.2020">
    <property type="match status" value="1"/>
</dbReference>
<dbReference type="OrthoDB" id="5416609at2759"/>
<dbReference type="InterPro" id="IPR027417">
    <property type="entry name" value="P-loop_NTPase"/>
</dbReference>
<dbReference type="PANTHER" id="PTHR43344:SF20">
    <property type="entry name" value="URACIL PHOSPHORIBOSYLTRANSFERASE"/>
    <property type="match status" value="1"/>
</dbReference>
<dbReference type="GO" id="GO:0006564">
    <property type="term" value="P:L-serine biosynthetic process"/>
    <property type="evidence" value="ECO:0007669"/>
    <property type="project" value="TreeGrafter"/>
</dbReference>
<dbReference type="Gene3D" id="3.40.50.1000">
    <property type="entry name" value="HAD superfamily/HAD-like"/>
    <property type="match status" value="1"/>
</dbReference>
<dbReference type="EMBL" id="AZHC01000008">
    <property type="protein sequence ID" value="OAA45508.1"/>
    <property type="molecule type" value="Genomic_DNA"/>
</dbReference>
<dbReference type="OMA" id="GHFMFWP"/>
<dbReference type="Pfam" id="PF14681">
    <property type="entry name" value="UPRTase"/>
    <property type="match status" value="1"/>
</dbReference>
<dbReference type="Proteomes" id="UP000243498">
    <property type="component" value="Unassembled WGS sequence"/>
</dbReference>
<dbReference type="AlphaFoldDB" id="A0A162JK98"/>
<dbReference type="Pfam" id="PF12710">
    <property type="entry name" value="HAD"/>
    <property type="match status" value="1"/>
</dbReference>
<evidence type="ECO:0000313" key="2">
    <source>
        <dbReference type="EMBL" id="OAA45508.1"/>
    </source>
</evidence>
<keyword evidence="3" id="KW-1185">Reference proteome</keyword>
<dbReference type="InterPro" id="IPR023214">
    <property type="entry name" value="HAD_sf"/>
</dbReference>
<dbReference type="Pfam" id="PF13207">
    <property type="entry name" value="AAA_17"/>
    <property type="match status" value="1"/>
</dbReference>
<proteinExistence type="predicted"/>
<reference evidence="2 3" key="1">
    <citation type="journal article" date="2016" name="Genome Biol. Evol.">
        <title>Divergent and convergent evolution of fungal pathogenicity.</title>
        <authorList>
            <person name="Shang Y."/>
            <person name="Xiao G."/>
            <person name="Zheng P."/>
            <person name="Cen K."/>
            <person name="Zhan S."/>
            <person name="Wang C."/>
        </authorList>
    </citation>
    <scope>NUCLEOTIDE SEQUENCE [LARGE SCALE GENOMIC DNA]</scope>
    <source>
        <strain evidence="2 3">RCEF 4871</strain>
    </source>
</reference>
<protein>
    <submittedName>
        <fullName evidence="2">HAD-like domain protein</fullName>
    </submittedName>
</protein>
<dbReference type="InterPro" id="IPR050582">
    <property type="entry name" value="HAD-like_SerB"/>
</dbReference>
<dbReference type="InterPro" id="IPR029057">
    <property type="entry name" value="PRTase-like"/>
</dbReference>
<dbReference type="STRING" id="1081105.A0A162JK98"/>
<dbReference type="PANTHER" id="PTHR43344">
    <property type="entry name" value="PHOSPHOSERINE PHOSPHATASE"/>
    <property type="match status" value="1"/>
</dbReference>
<dbReference type="SUPFAM" id="SSF56784">
    <property type="entry name" value="HAD-like"/>
    <property type="match status" value="1"/>
</dbReference>
<evidence type="ECO:0000259" key="1">
    <source>
        <dbReference type="Pfam" id="PF14681"/>
    </source>
</evidence>
<dbReference type="GO" id="GO:0036424">
    <property type="term" value="F:L-phosphoserine phosphatase activity"/>
    <property type="evidence" value="ECO:0007669"/>
    <property type="project" value="TreeGrafter"/>
</dbReference>
<dbReference type="GO" id="GO:0000287">
    <property type="term" value="F:magnesium ion binding"/>
    <property type="evidence" value="ECO:0007669"/>
    <property type="project" value="TreeGrafter"/>
</dbReference>
<dbReference type="GO" id="GO:0005737">
    <property type="term" value="C:cytoplasm"/>
    <property type="evidence" value="ECO:0007669"/>
    <property type="project" value="TreeGrafter"/>
</dbReference>
<dbReference type="SUPFAM" id="SSF52540">
    <property type="entry name" value="P-loop containing nucleoside triphosphate hydrolases"/>
    <property type="match status" value="1"/>
</dbReference>
<accession>A0A162JK98</accession>
<dbReference type="Gene3D" id="3.40.50.300">
    <property type="entry name" value="P-loop containing nucleotide triphosphate hydrolases"/>
    <property type="match status" value="1"/>
</dbReference>
<dbReference type="InterPro" id="IPR036412">
    <property type="entry name" value="HAD-like_sf"/>
</dbReference>
<sequence length="726" mass="81481">MPAIIGLYGLPGSGKSFLLKKLQNQLDPRQYTFYEGSELIASLVTGGLAAFQKLDNKKKQYWREQAMSTVAGDCYQSGRTAIVTGHFMFPAEGEYVSVCTAKDLNTYTHIIYLKLSAKALSEQILGDTEKVRPSMSVEDLETWQQMEVQGLTRLSKEHDILFSNLAETGDNRLLDAFKLIQFSRRVKTVPNMIRVNARVDEILSHHTGLETMLVFDGDKTLCTEDAGMLCWKAIGIADQIVELFKGPLGYSETTFLQAMLLCEETIDETNFEGICKLRAAQIKIHPEFIYLLRKMKSHNHVRAVVATCGIRRLWELVLEREGFSETVKVIGGARISDDMIVTPIVKAHIVSRLKGEKGLRVWAFGDSPLDLPMLEEANEAIVVTGELHSRSRSMEKALLEAIEARDLRAQQTRQPGYVPPRLTVDVLPEVYLTDPAFLCAVFSRRQSLHPNVWHTTDTNAARLLMSPARDASVAGSQLRRAHGNMALYLAWSFLSEKLGVEEYPIQHVQGHQISGHRLRHEQKTTIVALMRGGEPMALSLSEAFPLAMFVHAASPNDVRPDHVENQETVILVDSVINSGKTLIDFISHTRSLSRHVQIIVVAGVVQADAILQGHEMKKNASSQNTRRDQKLNRTTLKSGERLYHFEQRERSGDGKDVNTNILVCILSDDERGVKGLEERVMDFFARETRTRESKTGAREVFKRKGRLGSAVRDVFRLFSRRAAGEA</sequence>